<dbReference type="GO" id="GO:0070204">
    <property type="term" value="F:2-succinyl-5-enolpyruvyl-6-hydroxy-3-cyclohexene-1-carboxylic-acid synthase activity"/>
    <property type="evidence" value="ECO:0007669"/>
    <property type="project" value="InterPro"/>
</dbReference>
<dbReference type="GO" id="GO:0030976">
    <property type="term" value="F:thiamine pyrophosphate binding"/>
    <property type="evidence" value="ECO:0007669"/>
    <property type="project" value="InterPro"/>
</dbReference>
<feature type="domain" description="Thiamine pyrophosphate enzyme N-terminal TPP-binding" evidence="7">
    <location>
        <begin position="3"/>
        <end position="106"/>
    </location>
</feature>
<evidence type="ECO:0000259" key="8">
    <source>
        <dbReference type="Pfam" id="PF16582"/>
    </source>
</evidence>
<protein>
    <recommendedName>
        <fullName evidence="10">Thiamine pyrophosphate enzyme N-terminal TPP-binding domain-containing protein</fullName>
    </recommendedName>
</protein>
<dbReference type="PANTHER" id="PTHR42916:SF1">
    <property type="entry name" value="PROTEIN PHYLLO, CHLOROPLASTIC"/>
    <property type="match status" value="1"/>
</dbReference>
<dbReference type="Pfam" id="PF02775">
    <property type="entry name" value="TPP_enzyme_C"/>
    <property type="match status" value="1"/>
</dbReference>
<feature type="domain" description="Thiamine pyrophosphate enzyme TPP-binding" evidence="6">
    <location>
        <begin position="426"/>
        <end position="540"/>
    </location>
</feature>
<dbReference type="Pfam" id="PF02776">
    <property type="entry name" value="TPP_enzyme_N"/>
    <property type="match status" value="1"/>
</dbReference>
<feature type="domain" description="Menaquinone biosynthesis protein MenD middle" evidence="8">
    <location>
        <begin position="175"/>
        <end position="391"/>
    </location>
</feature>
<dbReference type="HAMAP" id="MF_01659">
    <property type="entry name" value="MenD"/>
    <property type="match status" value="1"/>
</dbReference>
<dbReference type="InterPro" id="IPR004433">
    <property type="entry name" value="MenaQ_synth_MenD"/>
</dbReference>
<dbReference type="InterPro" id="IPR032264">
    <property type="entry name" value="MenD_middle"/>
</dbReference>
<organism evidence="9">
    <name type="scientific">marine metagenome</name>
    <dbReference type="NCBI Taxonomy" id="408172"/>
    <lineage>
        <taxon>unclassified sequences</taxon>
        <taxon>metagenomes</taxon>
        <taxon>ecological metagenomes</taxon>
    </lineage>
</organism>
<reference evidence="9" key="1">
    <citation type="submission" date="2018-05" db="EMBL/GenBank/DDBJ databases">
        <authorList>
            <person name="Lanie J.A."/>
            <person name="Ng W.-L."/>
            <person name="Kazmierczak K.M."/>
            <person name="Andrzejewski T.M."/>
            <person name="Davidsen T.M."/>
            <person name="Wayne K.J."/>
            <person name="Tettelin H."/>
            <person name="Glass J.I."/>
            <person name="Rusch D."/>
            <person name="Podicherti R."/>
            <person name="Tsui H.-C.T."/>
            <person name="Winkler M.E."/>
        </authorList>
    </citation>
    <scope>NUCLEOTIDE SEQUENCE</scope>
</reference>
<evidence type="ECO:0000256" key="2">
    <source>
        <dbReference type="ARBA" id="ARBA00022723"/>
    </source>
</evidence>
<dbReference type="EMBL" id="UINC01007359">
    <property type="protein sequence ID" value="SVA32887.1"/>
    <property type="molecule type" value="Genomic_DNA"/>
</dbReference>
<evidence type="ECO:0000313" key="9">
    <source>
        <dbReference type="EMBL" id="SVA32887.1"/>
    </source>
</evidence>
<evidence type="ECO:0008006" key="10">
    <source>
        <dbReference type="Google" id="ProtNLM"/>
    </source>
</evidence>
<keyword evidence="3" id="KW-0460">Magnesium</keyword>
<dbReference type="Pfam" id="PF16582">
    <property type="entry name" value="TPP_enzyme_M_2"/>
    <property type="match status" value="1"/>
</dbReference>
<dbReference type="Gene3D" id="3.40.50.1220">
    <property type="entry name" value="TPP-binding domain"/>
    <property type="match status" value="1"/>
</dbReference>
<evidence type="ECO:0000259" key="6">
    <source>
        <dbReference type="Pfam" id="PF02775"/>
    </source>
</evidence>
<accession>A0A381UZT1</accession>
<dbReference type="CDD" id="cd02009">
    <property type="entry name" value="TPP_SHCHC_synthase"/>
    <property type="match status" value="1"/>
</dbReference>
<gene>
    <name evidence="9" type="ORF">METZ01_LOCUS85741</name>
</gene>
<evidence type="ECO:0000259" key="7">
    <source>
        <dbReference type="Pfam" id="PF02776"/>
    </source>
</evidence>
<dbReference type="GO" id="GO:0046872">
    <property type="term" value="F:metal ion binding"/>
    <property type="evidence" value="ECO:0007669"/>
    <property type="project" value="UniProtKB-KW"/>
</dbReference>
<keyword evidence="4" id="KW-0786">Thiamine pyrophosphate</keyword>
<keyword evidence="1" id="KW-0808">Transferase</keyword>
<dbReference type="PANTHER" id="PTHR42916">
    <property type="entry name" value="2-SUCCINYL-5-ENOLPYRUVYL-6-HYDROXY-3-CYCLOHEXENE-1-CARBOXYLATE SYNTHASE"/>
    <property type="match status" value="1"/>
</dbReference>
<evidence type="ECO:0000256" key="3">
    <source>
        <dbReference type="ARBA" id="ARBA00022842"/>
    </source>
</evidence>
<dbReference type="CDD" id="cd07037">
    <property type="entry name" value="TPP_PYR_MenD"/>
    <property type="match status" value="1"/>
</dbReference>
<dbReference type="InterPro" id="IPR011766">
    <property type="entry name" value="TPP_enzyme_TPP-bd"/>
</dbReference>
<proteinExistence type="inferred from homology"/>
<dbReference type="PIRSF" id="PIRSF004983">
    <property type="entry name" value="MenD"/>
    <property type="match status" value="1"/>
</dbReference>
<name>A0A381UZT1_9ZZZZ</name>
<dbReference type="GO" id="GO:0009234">
    <property type="term" value="P:menaquinone biosynthetic process"/>
    <property type="evidence" value="ECO:0007669"/>
    <property type="project" value="InterPro"/>
</dbReference>
<evidence type="ECO:0000256" key="4">
    <source>
        <dbReference type="ARBA" id="ARBA00023052"/>
    </source>
</evidence>
<dbReference type="InterPro" id="IPR012001">
    <property type="entry name" value="Thiamin_PyroP_enz_TPP-bd_dom"/>
</dbReference>
<keyword evidence="2" id="KW-0479">Metal-binding</keyword>
<dbReference type="InterPro" id="IPR029061">
    <property type="entry name" value="THDP-binding"/>
</dbReference>
<evidence type="ECO:0000256" key="1">
    <source>
        <dbReference type="ARBA" id="ARBA00022679"/>
    </source>
</evidence>
<dbReference type="AlphaFoldDB" id="A0A381UZT1"/>
<keyword evidence="5" id="KW-0464">Manganese</keyword>
<evidence type="ECO:0000256" key="5">
    <source>
        <dbReference type="ARBA" id="ARBA00023211"/>
    </source>
</evidence>
<sequence>VRHDTECFCISPGSRSTPLTSAVAANPKANAVICYDERAAAYYALGHARATGLPAVLICTSGTAAANYLPAVIEASVEQIPLLLMTADRPPELQDTGANQAVNQTHLFGTHVRWYFDPGCPGSEFSAEALLTTIDHAIFKTHFPLSGPVHLNFPFREPFFDIDDHGKKVQYKLTSDKKTYVRNSVPRKIMPVDEIKELIKNRPGSGILSIGRVPRDSLDSIRMLSAELDWPVFADITSGLRLGNKCPNRITYYDQLLHEELDTVNWETEAIWHIGFPPTSKRWLTCWVQKPAPQMVWIADHSERHDQSNHFRWKIETDIDEFCHYAVNVLKLEKKKYKRKSKKEDWLYASKIVENLMDEHINSNVEKKQIDEFCLVRRLTEIIPEDFAFFIGNSLPVRAVDMFGSGKGADVATALNRGASGIDGLIASACGYSAGLKQPVTLLIGDLSAIHDLNSFKMIAESEMPVLLVIINNHGGGIFSFLPISRQKEMFEMFYGTPHNLDFRAISEMFELEYHRPESINSFEEAFLMSTQKNKSAVFEIITKRDQNPKQLDEFKKKLMKCDFRPK</sequence>
<dbReference type="SUPFAM" id="SSF52518">
    <property type="entry name" value="Thiamin diphosphate-binding fold (THDP-binding)"/>
    <property type="match status" value="2"/>
</dbReference>
<dbReference type="Gene3D" id="3.40.50.970">
    <property type="match status" value="2"/>
</dbReference>
<dbReference type="NCBIfam" id="TIGR00173">
    <property type="entry name" value="menD"/>
    <property type="match status" value="1"/>
</dbReference>
<feature type="non-terminal residue" evidence="9">
    <location>
        <position position="1"/>
    </location>
</feature>